<comment type="caution">
    <text evidence="1">The sequence shown here is derived from an EMBL/GenBank/DDBJ whole genome shotgun (WGS) entry which is preliminary data.</text>
</comment>
<accession>M3BXT0</accession>
<protein>
    <submittedName>
        <fullName evidence="1">DNA polymerase II large subunit</fullName>
    </submittedName>
</protein>
<reference evidence="1 2" key="1">
    <citation type="journal article" date="2013" name="Genome Announc.">
        <title>Whole-Genome Shotgun Assembly and Analysis of the Genome of Streptomyces mobaraensis DSM 40847, a Strain for Industrial Production of Microbial Transglutaminase.</title>
        <authorList>
            <person name="Yang H."/>
            <person name="He T."/>
            <person name="Wu W."/>
            <person name="Zhu W."/>
            <person name="Lu B."/>
            <person name="Sun W."/>
        </authorList>
    </citation>
    <scope>NUCLEOTIDE SEQUENCE [LARGE SCALE GENOMIC DNA]</scope>
    <source>
        <strain evidence="1 2">DSM 40847</strain>
    </source>
</reference>
<organism evidence="1 2">
    <name type="scientific">Streptomyces mobaraensis (strain ATCC 29032 / DSM 40847 / JCM 4168 / NBRC 13819 / NCIMB 11159 / IPCR 16-22)</name>
    <dbReference type="NCBI Taxonomy" id="1223523"/>
    <lineage>
        <taxon>Bacteria</taxon>
        <taxon>Bacillati</taxon>
        <taxon>Actinomycetota</taxon>
        <taxon>Actinomycetes</taxon>
        <taxon>Kitasatosporales</taxon>
        <taxon>Streptomycetaceae</taxon>
        <taxon>Streptomyces</taxon>
    </lineage>
</organism>
<name>M3BXT0_STRM1</name>
<evidence type="ECO:0000313" key="2">
    <source>
        <dbReference type="Proteomes" id="UP000011740"/>
    </source>
</evidence>
<dbReference type="Proteomes" id="UP000011740">
    <property type="component" value="Unassembled WGS sequence"/>
</dbReference>
<proteinExistence type="predicted"/>
<dbReference type="EMBL" id="AORZ01000195">
    <property type="protein sequence ID" value="EME96580.1"/>
    <property type="molecule type" value="Genomic_DNA"/>
</dbReference>
<sequence length="603" mass="60963">MAGLGLLFLLLDDQGLGREQQGGDGGRVLQGGAGDLHRVDDAGGDQVAVLAGRGVEALALVELGDLGGDDVALQAGVLGDPAQRLDGGAADDRDTGGLVAVLAQVVLQHLDGVDQGGATTGDDALLDRGAGRGDGVLQTVLLLLELDLGGRAHADDAHAAGELGEALLELLAVPVRVGGLDLGLDLGHAAGDLGGVALAVDDGGVVLGDGHAAGGTEHVQADLVELEADLLGDDGGTGEGGHVAQHRLAAVAEAGGLDGDGVEGAADLVDDEGGEGLALDVLGDDQQRLGATGLDDLLQQREQVGDGGDLALVDQDVRVVEDGLHTLLVGDHVGREVALVEGHALGEVELQAEGVGLLDGDDAVLADLVHRLGDELADLLVLGGQRGHGGDVGLGVDRAGGREQLVGDGLDRGVDALLQGGRGGAGGDVAQTLADQRLGQHGRGGGAVTRDVVGLGRHLLDELGAQVLVRVLQLDLARDGDAVVGDGGGAELLVDDDVAALGADRHLDRVGKLVDAALEGATGVLVELQGLRHGLRILRRVSQTNCAPGARLLDAGTRGTEQKPREFESFGVNYFSMIARTSRAERTRYSSPLYFTSVPPYLL</sequence>
<gene>
    <name evidence="1" type="ORF">H340_30798</name>
</gene>
<dbReference type="AlphaFoldDB" id="M3BXT0"/>
<evidence type="ECO:0000313" key="1">
    <source>
        <dbReference type="EMBL" id="EME96580.1"/>
    </source>
</evidence>
<dbReference type="eggNOG" id="ENOG5030DSN">
    <property type="taxonomic scope" value="Bacteria"/>
</dbReference>
<dbReference type="AntiFam" id="ANF00222">
    <property type="entry name" value="Shadow ORF (opposite groL1)"/>
</dbReference>